<dbReference type="Pfam" id="PF12061">
    <property type="entry name" value="NB-LRR"/>
    <property type="match status" value="1"/>
</dbReference>
<dbReference type="InterPro" id="IPR021929">
    <property type="entry name" value="R1A-like_N"/>
</dbReference>
<dbReference type="RefSeq" id="XP_027086675.2">
    <property type="nucleotide sequence ID" value="XM_027230874.2"/>
</dbReference>
<dbReference type="PRINTS" id="PR00364">
    <property type="entry name" value="DISEASERSIST"/>
</dbReference>
<keyword evidence="8" id="KW-0547">Nucleotide-binding</keyword>
<comment type="function">
    <text evidence="1">Confers resistance to late blight (Phytophthora infestans) races carrying the avirulence gene Avr1. Resistance proteins guard the plant against pathogens that contain an appropriate avirulence protein via an indirect interaction with this avirulence protein. That triggers a defense system including the hypersensitive response, which restricts the pathogen growth.</text>
</comment>
<keyword evidence="5" id="KW-0433">Leucine-rich repeat</keyword>
<name>A0A6P6U7I4_COFAR</name>
<dbReference type="InterPro" id="IPR036388">
    <property type="entry name" value="WH-like_DNA-bd_sf"/>
</dbReference>
<dbReference type="PANTHER" id="PTHR23155">
    <property type="entry name" value="DISEASE RESISTANCE PROTEIN RP"/>
    <property type="match status" value="1"/>
</dbReference>
<dbReference type="Gene3D" id="3.40.50.300">
    <property type="entry name" value="P-loop containing nucleotide triphosphate hydrolases"/>
    <property type="match status" value="1"/>
</dbReference>
<dbReference type="Proteomes" id="UP001652660">
    <property type="component" value="Chromosome 9c"/>
</dbReference>
<dbReference type="InterPro" id="IPR044974">
    <property type="entry name" value="Disease_R_plants"/>
</dbReference>
<dbReference type="GO" id="GO:0009626">
    <property type="term" value="P:plant-type hypersensitive response"/>
    <property type="evidence" value="ECO:0007669"/>
    <property type="project" value="UniProtKB-KW"/>
</dbReference>
<keyword evidence="9" id="KW-0611">Plant defense</keyword>
<dbReference type="Gene3D" id="3.80.10.10">
    <property type="entry name" value="Ribonuclease Inhibitor"/>
    <property type="match status" value="1"/>
</dbReference>
<evidence type="ECO:0000256" key="3">
    <source>
        <dbReference type="ARBA" id="ARBA00008894"/>
    </source>
</evidence>
<organism evidence="14 15">
    <name type="scientific">Coffea arabica</name>
    <name type="common">Arabian coffee</name>
    <dbReference type="NCBI Taxonomy" id="13443"/>
    <lineage>
        <taxon>Eukaryota</taxon>
        <taxon>Viridiplantae</taxon>
        <taxon>Streptophyta</taxon>
        <taxon>Embryophyta</taxon>
        <taxon>Tracheophyta</taxon>
        <taxon>Spermatophyta</taxon>
        <taxon>Magnoliopsida</taxon>
        <taxon>eudicotyledons</taxon>
        <taxon>Gunneridae</taxon>
        <taxon>Pentapetalae</taxon>
        <taxon>asterids</taxon>
        <taxon>lamiids</taxon>
        <taxon>Gentianales</taxon>
        <taxon>Rubiaceae</taxon>
        <taxon>Ixoroideae</taxon>
        <taxon>Gardenieae complex</taxon>
        <taxon>Bertiereae - Coffeeae clade</taxon>
        <taxon>Coffeeae</taxon>
        <taxon>Coffea</taxon>
    </lineage>
</organism>
<evidence type="ECO:0000259" key="11">
    <source>
        <dbReference type="Pfam" id="PF00931"/>
    </source>
</evidence>
<proteinExistence type="inferred from homology"/>
<dbReference type="Pfam" id="PF00931">
    <property type="entry name" value="NB-ARC"/>
    <property type="match status" value="1"/>
</dbReference>
<reference evidence="14" key="1">
    <citation type="journal article" date="2025" name="Foods">
        <title>Unveiling the Microbial Signatures of Arabica Coffee Cherries: Insights into Ripeness Specific Diversity, Functional Traits, and Implications for Quality and Safety.</title>
        <authorList>
            <consortium name="RefSeq"/>
            <person name="Tenea G.N."/>
            <person name="Cifuentes V."/>
            <person name="Reyes P."/>
            <person name="Cevallos-Vallejos M."/>
        </authorList>
    </citation>
    <scope>NUCLEOTIDE SEQUENCE [LARGE SCALE GENOMIC DNA]</scope>
</reference>
<dbReference type="OrthoDB" id="693287at2759"/>
<feature type="domain" description="NB-ARC" evidence="11">
    <location>
        <begin position="573"/>
        <end position="741"/>
    </location>
</feature>
<comment type="subcellular location">
    <subcellularLocation>
        <location evidence="2">Cytoplasm</location>
    </subcellularLocation>
</comment>
<accession>A0A6P6U7I4</accession>
<evidence type="ECO:0000313" key="15">
    <source>
        <dbReference type="RefSeq" id="XP_027086675.2"/>
    </source>
</evidence>
<keyword evidence="7" id="KW-0677">Repeat</keyword>
<dbReference type="PANTHER" id="PTHR23155:SF1152">
    <property type="entry name" value="AAA+ ATPASE DOMAIN-CONTAINING PROTEIN"/>
    <property type="match status" value="1"/>
</dbReference>
<dbReference type="InterPro" id="IPR002182">
    <property type="entry name" value="NB-ARC"/>
</dbReference>
<evidence type="ECO:0000313" key="14">
    <source>
        <dbReference type="Proteomes" id="UP001652660"/>
    </source>
</evidence>
<reference evidence="15" key="2">
    <citation type="submission" date="2025-08" db="UniProtKB">
        <authorList>
            <consortium name="RefSeq"/>
        </authorList>
    </citation>
    <scope>IDENTIFICATION</scope>
    <source>
        <tissue evidence="15">Leaves</tissue>
    </source>
</reference>
<dbReference type="InterPro" id="IPR032675">
    <property type="entry name" value="LRR_dom_sf"/>
</dbReference>
<dbReference type="SUPFAM" id="SSF52058">
    <property type="entry name" value="L domain-like"/>
    <property type="match status" value="1"/>
</dbReference>
<protein>
    <submittedName>
        <fullName evidence="15">Late blight resistance protein homolog R1A-3</fullName>
    </submittedName>
</protein>
<keyword evidence="6" id="KW-0381">Hypersensitive response</keyword>
<evidence type="ECO:0000256" key="2">
    <source>
        <dbReference type="ARBA" id="ARBA00004496"/>
    </source>
</evidence>
<keyword evidence="10" id="KW-0067">ATP-binding</keyword>
<evidence type="ECO:0000256" key="9">
    <source>
        <dbReference type="ARBA" id="ARBA00022821"/>
    </source>
</evidence>
<dbReference type="InterPro" id="IPR042197">
    <property type="entry name" value="Apaf_helical"/>
</dbReference>
<comment type="similarity">
    <text evidence="3">Belongs to the disease resistance NB-LRR family.</text>
</comment>
<dbReference type="Gene3D" id="1.10.8.430">
    <property type="entry name" value="Helical domain of apoptotic protease-activating factors"/>
    <property type="match status" value="1"/>
</dbReference>
<dbReference type="GO" id="GO:0005524">
    <property type="term" value="F:ATP binding"/>
    <property type="evidence" value="ECO:0007669"/>
    <property type="project" value="UniProtKB-KW"/>
</dbReference>
<evidence type="ECO:0000256" key="5">
    <source>
        <dbReference type="ARBA" id="ARBA00022614"/>
    </source>
</evidence>
<dbReference type="Pfam" id="PF23559">
    <property type="entry name" value="WHD_DRP"/>
    <property type="match status" value="1"/>
</dbReference>
<evidence type="ECO:0000256" key="1">
    <source>
        <dbReference type="ARBA" id="ARBA00002074"/>
    </source>
</evidence>
<keyword evidence="14" id="KW-1185">Reference proteome</keyword>
<evidence type="ECO:0000256" key="6">
    <source>
        <dbReference type="ARBA" id="ARBA00022667"/>
    </source>
</evidence>
<evidence type="ECO:0000259" key="12">
    <source>
        <dbReference type="Pfam" id="PF12061"/>
    </source>
</evidence>
<feature type="domain" description="Disease resistance protein winged helix" evidence="13">
    <location>
        <begin position="823"/>
        <end position="893"/>
    </location>
</feature>
<dbReference type="Gene3D" id="1.10.10.10">
    <property type="entry name" value="Winged helix-like DNA-binding domain superfamily/Winged helix DNA-binding domain"/>
    <property type="match status" value="1"/>
</dbReference>
<dbReference type="GO" id="GO:0043531">
    <property type="term" value="F:ADP binding"/>
    <property type="evidence" value="ECO:0007669"/>
    <property type="project" value="InterPro"/>
</dbReference>
<evidence type="ECO:0000256" key="8">
    <source>
        <dbReference type="ARBA" id="ARBA00022741"/>
    </source>
</evidence>
<dbReference type="SUPFAM" id="SSF52540">
    <property type="entry name" value="P-loop containing nucleoside triphosphate hydrolases"/>
    <property type="match status" value="1"/>
</dbReference>
<evidence type="ECO:0000256" key="10">
    <source>
        <dbReference type="ARBA" id="ARBA00022840"/>
    </source>
</evidence>
<gene>
    <name evidence="15" type="primary">LOC113708419</name>
</gene>
<dbReference type="InterPro" id="IPR058922">
    <property type="entry name" value="WHD_DRP"/>
</dbReference>
<dbReference type="InterPro" id="IPR027417">
    <property type="entry name" value="P-loop_NTPase"/>
</dbReference>
<evidence type="ECO:0000259" key="13">
    <source>
        <dbReference type="Pfam" id="PF23559"/>
    </source>
</evidence>
<keyword evidence="4" id="KW-0963">Cytoplasm</keyword>
<dbReference type="GeneID" id="113708419"/>
<feature type="domain" description="Late blight resistance protein R1A-like N-terminal" evidence="12">
    <location>
        <begin position="258"/>
        <end position="393"/>
    </location>
</feature>
<evidence type="ECO:0000256" key="4">
    <source>
        <dbReference type="ARBA" id="ARBA00022490"/>
    </source>
</evidence>
<evidence type="ECO:0000256" key="7">
    <source>
        <dbReference type="ARBA" id="ARBA00022737"/>
    </source>
</evidence>
<sequence length="1282" mass="147456">MDISSGSSTSCFDSALDYLGWLDKAFQYKFHSDLKIWDLKIGLTLLQSFDLYLRNSRRRRNHETCSEQDVEEKDVTSFRIQSLIIRRMQDLEFACSKLFIHASLPGILKMKGELTLFRKEIKLFFKTDINESCINFLLDYYWLRDPGLVIDFIDLVSKILIELLLKSQISHFKTLEEKLMFLNSFIRFVLLHGVEGQHLIDLLVHAEVVAINALRLICTRWFDRDDEEECDEMRLQISRLLREKINPTPRDGEEVYNKIGLQISQLIREKINPSDPQVRETCIHVLTASKLSRSSDTSALEKNKHLVADFMDYLIHNFMELLESCTSILVPIMNQMLELHDGLRFLTILFRHQEKFTELPHGMKTLTGVVVCDAAIVIFSLSVSQIEEGLAKETDLALFHLLQVLKFIKAEVMDPITSISGFDFPRTNELGSMDILLENLKELQSCNEADDSIAFPYDQIHRVLEDLVFLRSFLGKIVDQCNQNKKLQAFWRRVMEVACKAELVIDSTPFGDEREYCFDVVARDINLMKIEAQEIYGSMSDVGETKRVTKTFTPMPSRVTAATYNEDLVLLDNEVTTITHRLTGGSRQLDVVPIVGVPGLGKTTLANIVYSSPSVMLHFQIRAWCTVSQVYSRHNLLVQILGSIDSRSPEQYLKVDEDDLAVKLKQVLLRNRYLLVLDDLWDIEAWNLLERSLPDDANGSRILVMSRLLNLQFKPGSKAHYLRHLTDEESWQLLQKKLFGNEGCPTKLHGVGSQIVKYCRGLPLTVVLAAGIFATTAQNFWEEVAKSLSFSIALDKEYCMKTLELSYIHLPDDLKPCLLYFGVFQEDENVPVRRLLWLWISEGFVRKKTGKRIVDVADDYLKALVDRSLVMVTKQRTTSGAKACRLHDLVHEFCVEKAKEENFLHIICRGKDPFNLTGLSNPHRVCDQNTRKLKIQHSMLFFPNLRSLLSFKEEELGFWLPKLLRVLDLRNLVFDAYFPMEVVLLVHLRYLALHIRGINSISNPINSISIPFAISNLSRLQTFLVRGDSIFYYVLPKTIWNIKTLRHLCITGFNYGFVFPVDDLEISPCLDHLNTLKLAIDPSSQSLQKLLTYLPSIRRLKCKRSEKSSEEFTRIDDKILVFDCLSQLESLNLSFFDGYGFKFPLNLKKLTLSYNDQPWSEISTIGKLPNLQVLNGSFVGIEEWEMKEGEFPNLRVLNLIGLALRSWTASSDSFLLLEKLVVHNCPRLKEVPSCLGECPTLEMIEVKWCDESVVRSMRQIQQEQMDMGNDVLEIIMEYCGHA</sequence>
<dbReference type="GO" id="GO:0005737">
    <property type="term" value="C:cytoplasm"/>
    <property type="evidence" value="ECO:0007669"/>
    <property type="project" value="UniProtKB-SubCell"/>
</dbReference>